<dbReference type="Pfam" id="PF08443">
    <property type="entry name" value="RimK"/>
    <property type="match status" value="1"/>
</dbReference>
<evidence type="ECO:0000313" key="4">
    <source>
        <dbReference type="Proteomes" id="UP000030528"/>
    </source>
</evidence>
<dbReference type="GO" id="GO:0005524">
    <property type="term" value="F:ATP binding"/>
    <property type="evidence" value="ECO:0007669"/>
    <property type="project" value="UniProtKB-UniRule"/>
</dbReference>
<gene>
    <name evidence="3" type="ORF">N781_00690</name>
</gene>
<dbReference type="eggNOG" id="COG0189">
    <property type="taxonomic scope" value="Bacteria"/>
</dbReference>
<dbReference type="Proteomes" id="UP000030528">
    <property type="component" value="Unassembled WGS sequence"/>
</dbReference>
<dbReference type="OrthoDB" id="4789744at2"/>
<sequence>MSKIYIIHENDEWTSHLTNRLEELDLLYESWHLGEGILDLNEEPPEGVFYNRMSASSHTRNHRYAPEFAEAVIAWLERHGRTVINGSRALRLEVSKVNQYMALNQSGIRTPKTTVAVGKEQIVEAAEKFLETPFITKHNRAGKGQGVQLFHSIEALKDYVDGPEFEEPVDGITLIQQYIQAPEPYIYRSEFVNGQYVYTVRVDTSEGFELCPADACSIEDLYCPAGEQPEDQAKFTILPEFDDNILRQYESFLRHNEIKVAGIECIKDVHGTFYTYDVNTNTNYNSDAESKADRYGMLELALYLGRKLQEGVQEVSLSTKKG</sequence>
<comment type="caution">
    <text evidence="3">The sequence shown here is derived from an EMBL/GenBank/DDBJ whole genome shotgun (WGS) entry which is preliminary data.</text>
</comment>
<keyword evidence="3" id="KW-0436">Ligase</keyword>
<dbReference type="RefSeq" id="WP_026799149.1">
    <property type="nucleotide sequence ID" value="NZ_AULI01000001.1"/>
</dbReference>
<dbReference type="GO" id="GO:0005737">
    <property type="term" value="C:cytoplasm"/>
    <property type="evidence" value="ECO:0007669"/>
    <property type="project" value="TreeGrafter"/>
</dbReference>
<evidence type="ECO:0000259" key="2">
    <source>
        <dbReference type="PROSITE" id="PS50975"/>
    </source>
</evidence>
<dbReference type="GO" id="GO:0018169">
    <property type="term" value="F:ribosomal S6-glutamic acid ligase activity"/>
    <property type="evidence" value="ECO:0007669"/>
    <property type="project" value="TreeGrafter"/>
</dbReference>
<accession>A0A0A5GP33</accession>
<dbReference type="STRING" id="1385510.GCA_000425205_00340"/>
<dbReference type="PANTHER" id="PTHR21621">
    <property type="entry name" value="RIBOSOMAL PROTEIN S6 MODIFICATION PROTEIN"/>
    <property type="match status" value="1"/>
</dbReference>
<dbReference type="PANTHER" id="PTHR21621:SF0">
    <property type="entry name" value="BETA-CITRYLGLUTAMATE SYNTHASE B-RELATED"/>
    <property type="match status" value="1"/>
</dbReference>
<dbReference type="AlphaFoldDB" id="A0A0A5GP33"/>
<dbReference type="SUPFAM" id="SSF56059">
    <property type="entry name" value="Glutathione synthetase ATP-binding domain-like"/>
    <property type="match status" value="1"/>
</dbReference>
<organism evidence="3 4">
    <name type="scientific">Pontibacillus halophilus JSM 076056 = DSM 19796</name>
    <dbReference type="NCBI Taxonomy" id="1385510"/>
    <lineage>
        <taxon>Bacteria</taxon>
        <taxon>Bacillati</taxon>
        <taxon>Bacillota</taxon>
        <taxon>Bacilli</taxon>
        <taxon>Bacillales</taxon>
        <taxon>Bacillaceae</taxon>
        <taxon>Pontibacillus</taxon>
    </lineage>
</organism>
<dbReference type="GO" id="GO:0009432">
    <property type="term" value="P:SOS response"/>
    <property type="evidence" value="ECO:0007669"/>
    <property type="project" value="TreeGrafter"/>
</dbReference>
<dbReference type="InterPro" id="IPR011761">
    <property type="entry name" value="ATP-grasp"/>
</dbReference>
<keyword evidence="1" id="KW-0547">Nucleotide-binding</keyword>
<dbReference type="EMBL" id="AVPE01000001">
    <property type="protein sequence ID" value="KGX93754.1"/>
    <property type="molecule type" value="Genomic_DNA"/>
</dbReference>
<keyword evidence="4" id="KW-1185">Reference proteome</keyword>
<evidence type="ECO:0000313" key="3">
    <source>
        <dbReference type="EMBL" id="KGX93754.1"/>
    </source>
</evidence>
<evidence type="ECO:0000256" key="1">
    <source>
        <dbReference type="PROSITE-ProRule" id="PRU00409"/>
    </source>
</evidence>
<protein>
    <submittedName>
        <fullName evidence="3">Alpha-L-glutamate ligase</fullName>
    </submittedName>
</protein>
<name>A0A0A5GP33_9BACI</name>
<reference evidence="3 4" key="1">
    <citation type="submission" date="2013-08" db="EMBL/GenBank/DDBJ databases">
        <authorList>
            <person name="Huang J."/>
            <person name="Wang G."/>
        </authorList>
    </citation>
    <scope>NUCLEOTIDE SEQUENCE [LARGE SCALE GENOMIC DNA]</scope>
    <source>
        <strain evidence="3 4">JSM 076056</strain>
    </source>
</reference>
<dbReference type="GO" id="GO:0046872">
    <property type="term" value="F:metal ion binding"/>
    <property type="evidence" value="ECO:0007669"/>
    <property type="project" value="InterPro"/>
</dbReference>
<feature type="domain" description="ATP-grasp" evidence="2">
    <location>
        <begin position="100"/>
        <end position="306"/>
    </location>
</feature>
<keyword evidence="1" id="KW-0067">ATP-binding</keyword>
<dbReference type="InterPro" id="IPR013651">
    <property type="entry name" value="ATP-grasp_RimK-type"/>
</dbReference>
<dbReference type="Gene3D" id="3.30.470.20">
    <property type="entry name" value="ATP-grasp fold, B domain"/>
    <property type="match status" value="1"/>
</dbReference>
<proteinExistence type="predicted"/>
<dbReference type="PROSITE" id="PS50975">
    <property type="entry name" value="ATP_GRASP"/>
    <property type="match status" value="1"/>
</dbReference>